<dbReference type="EMBL" id="JAEHOE010000184">
    <property type="protein sequence ID" value="KAG2483227.1"/>
    <property type="molecule type" value="Genomic_DNA"/>
</dbReference>
<organism evidence="2 3">
    <name type="scientific">Edaphochlamys debaryana</name>
    <dbReference type="NCBI Taxonomy" id="47281"/>
    <lineage>
        <taxon>Eukaryota</taxon>
        <taxon>Viridiplantae</taxon>
        <taxon>Chlorophyta</taxon>
        <taxon>core chlorophytes</taxon>
        <taxon>Chlorophyceae</taxon>
        <taxon>CS clade</taxon>
        <taxon>Chlamydomonadales</taxon>
        <taxon>Chlamydomonadales incertae sedis</taxon>
        <taxon>Edaphochlamys</taxon>
    </lineage>
</organism>
<gene>
    <name evidence="2" type="ORF">HYH03_017884</name>
</gene>
<dbReference type="AlphaFoldDB" id="A0A835XEU7"/>
<keyword evidence="3" id="KW-1185">Reference proteome</keyword>
<evidence type="ECO:0000313" key="3">
    <source>
        <dbReference type="Proteomes" id="UP000612055"/>
    </source>
</evidence>
<dbReference type="Proteomes" id="UP000612055">
    <property type="component" value="Unassembled WGS sequence"/>
</dbReference>
<proteinExistence type="predicted"/>
<feature type="compositionally biased region" description="Low complexity" evidence="1">
    <location>
        <begin position="301"/>
        <end position="313"/>
    </location>
</feature>
<feature type="region of interest" description="Disordered" evidence="1">
    <location>
        <begin position="287"/>
        <end position="313"/>
    </location>
</feature>
<sequence>MAVNTLRAVNLGPLQSEKRKVAQQPAGPGPALTPLLSSTLSDRSILSEASDLASQASTADLHANGSSCGLPGGMFRDAKDAVAGFMESLAGEVAGFTDKVAAQFGTAPPAVCLDATAPSFAEQRGTKPIFYDRHGTFHNLTHHLMGSRGSGNLNDGSPSAAEAEAQQVADGAAAAAVAGALATDAAADAASASAAAAASTAFTAAAAELTVAAVASAVVDAPAPAAAGASTSGAVAANFDLTPFLPSWSIAKSHVWALAEEGLLRAMQAEAAARVHLRAALEPHMPGIAEDAEDDDPANPTPTNLTRPTTNPGAAGVAAAAAAAGAGAEARAGSGAGAEAAATALAFSTVTPATTPADAAFSPERLAFARLPTGPRMSSNPASPNASYEAYSPAYPGSSIHTPSSLIHTPSSSIHTPSSMQQSFSARFPARRMSRFERCRSMDRSEGGAGSPLAIPATPRGLAGSHGLSRTTSFKSVATSLASMIVPGSTADTVNHARADLMHHLAYAAGVAAAGAAGSAMGAVGDVAVGAVTAAASSAAALAHVGVQGALELGAGTAADLSIGRIQSILVKRATHAAADHVLGPGAPEHAREALQHRLRATLCGASILFFLLNTHSMTDTLMHINWHDDLATTAKMVLQMLKDGPQAVENALELMEMGAAAMLGVAQRTQQ</sequence>
<evidence type="ECO:0000313" key="2">
    <source>
        <dbReference type="EMBL" id="KAG2483227.1"/>
    </source>
</evidence>
<evidence type="ECO:0000256" key="1">
    <source>
        <dbReference type="SAM" id="MobiDB-lite"/>
    </source>
</evidence>
<reference evidence="2" key="1">
    <citation type="journal article" date="2020" name="bioRxiv">
        <title>Comparative genomics of Chlamydomonas.</title>
        <authorList>
            <person name="Craig R.J."/>
            <person name="Hasan A.R."/>
            <person name="Ness R.W."/>
            <person name="Keightley P.D."/>
        </authorList>
    </citation>
    <scope>NUCLEOTIDE SEQUENCE</scope>
    <source>
        <strain evidence="2">CCAP 11/70</strain>
    </source>
</reference>
<protein>
    <submittedName>
        <fullName evidence="2">Uncharacterized protein</fullName>
    </submittedName>
</protein>
<accession>A0A835XEU7</accession>
<name>A0A835XEU7_9CHLO</name>
<feature type="region of interest" description="Disordered" evidence="1">
    <location>
        <begin position="441"/>
        <end position="468"/>
    </location>
</feature>
<comment type="caution">
    <text evidence="2">The sequence shown here is derived from an EMBL/GenBank/DDBJ whole genome shotgun (WGS) entry which is preliminary data.</text>
</comment>
<dbReference type="OrthoDB" id="540439at2759"/>